<name>A0AA87Z0V0_FICCA</name>
<dbReference type="Proteomes" id="UP001187192">
    <property type="component" value="Unassembled WGS sequence"/>
</dbReference>
<evidence type="ECO:0000313" key="2">
    <source>
        <dbReference type="EMBL" id="GMN27322.1"/>
    </source>
</evidence>
<dbReference type="EMBL" id="BTGU01000002">
    <property type="protein sequence ID" value="GMN27322.1"/>
    <property type="molecule type" value="Genomic_DNA"/>
</dbReference>
<evidence type="ECO:0000256" key="1">
    <source>
        <dbReference type="SAM" id="MobiDB-lite"/>
    </source>
</evidence>
<protein>
    <submittedName>
        <fullName evidence="2">Uncharacterized protein</fullName>
    </submittedName>
</protein>
<evidence type="ECO:0000313" key="3">
    <source>
        <dbReference type="Proteomes" id="UP001187192"/>
    </source>
</evidence>
<keyword evidence="3" id="KW-1185">Reference proteome</keyword>
<proteinExistence type="predicted"/>
<dbReference type="AlphaFoldDB" id="A0AA87Z0V0"/>
<sequence length="84" mass="9266">MGRPSCKGLSCGRGSVARAGTSEPDGDLLEVFKGEIRLLWYDRVTLLVGSSLLDGQKSLLVLAHLVPWWISGLQCRNDYVINNY</sequence>
<comment type="caution">
    <text evidence="2">The sequence shown here is derived from an EMBL/GenBank/DDBJ whole genome shotgun (WGS) entry which is preliminary data.</text>
</comment>
<gene>
    <name evidence="2" type="ORF">TIFTF001_001601</name>
</gene>
<accession>A0AA87Z0V0</accession>
<organism evidence="2 3">
    <name type="scientific">Ficus carica</name>
    <name type="common">Common fig</name>
    <dbReference type="NCBI Taxonomy" id="3494"/>
    <lineage>
        <taxon>Eukaryota</taxon>
        <taxon>Viridiplantae</taxon>
        <taxon>Streptophyta</taxon>
        <taxon>Embryophyta</taxon>
        <taxon>Tracheophyta</taxon>
        <taxon>Spermatophyta</taxon>
        <taxon>Magnoliopsida</taxon>
        <taxon>eudicotyledons</taxon>
        <taxon>Gunneridae</taxon>
        <taxon>Pentapetalae</taxon>
        <taxon>rosids</taxon>
        <taxon>fabids</taxon>
        <taxon>Rosales</taxon>
        <taxon>Moraceae</taxon>
        <taxon>Ficeae</taxon>
        <taxon>Ficus</taxon>
    </lineage>
</organism>
<reference evidence="2" key="1">
    <citation type="submission" date="2023-07" db="EMBL/GenBank/DDBJ databases">
        <title>draft genome sequence of fig (Ficus carica).</title>
        <authorList>
            <person name="Takahashi T."/>
            <person name="Nishimura K."/>
        </authorList>
    </citation>
    <scope>NUCLEOTIDE SEQUENCE</scope>
</reference>
<feature type="region of interest" description="Disordered" evidence="1">
    <location>
        <begin position="1"/>
        <end position="22"/>
    </location>
</feature>